<sequence>MEINVTDDAVDDIDSYMKAPKGVLILADVRIGRMKVGKMVIQGADAAQSALDVIRHSFENTRRVRTKRLGTRHADALPLGSPARMLSVEIADYVGHLKRRRLKKDTIDAVTRTLRVLLAACGDTVVSNITTEHIYLAWDLLTWASPGDIWELHLKSVPPEDMLAQVRRPDGRPAASKTLEKHRRFLTTFFKKLQTTGAIYQSPMAGFGKLPNDLRRPANSVVRYFSEQDLKKIFEPGTFIPWAKKYPHRWWCPILALYTGARINEVAQLKLCDVFEKAGRWWIAIQITDDAEAPDKTHSASSQSLKGVSAIRTIPIHPRLQQAGFLEFVQDMHVCGHERLFPNLPAGTNKETKESNRRYGSAIGRQFGAYLKDLKFGVGIGFHAFRHVFITHLSKKRVHDGDLALLTGHSKGNDYPVLQVYKHPDEVLDDQAKWDAIVKFTPDVEVPKYRKGQFREALSDPSKFYPPLKQ</sequence>
<dbReference type="EMBL" id="BAABJE010000010">
    <property type="protein sequence ID" value="GAA4795791.1"/>
    <property type="molecule type" value="Genomic_DNA"/>
</dbReference>
<keyword evidence="2" id="KW-0233">DNA recombination</keyword>
<dbReference type="Proteomes" id="UP001499959">
    <property type="component" value="Unassembled WGS sequence"/>
</dbReference>
<dbReference type="RefSeq" id="WP_345303374.1">
    <property type="nucleotide sequence ID" value="NZ_BAABJE010000010.1"/>
</dbReference>
<dbReference type="PANTHER" id="PTHR30349:SF64">
    <property type="entry name" value="PROPHAGE INTEGRASE INTD-RELATED"/>
    <property type="match status" value="1"/>
</dbReference>
<dbReference type="InterPro" id="IPR011010">
    <property type="entry name" value="DNA_brk_join_enz"/>
</dbReference>
<dbReference type="InterPro" id="IPR013762">
    <property type="entry name" value="Integrase-like_cat_sf"/>
</dbReference>
<proteinExistence type="predicted"/>
<dbReference type="InterPro" id="IPR002104">
    <property type="entry name" value="Integrase_catalytic"/>
</dbReference>
<evidence type="ECO:0000256" key="2">
    <source>
        <dbReference type="ARBA" id="ARBA00023172"/>
    </source>
</evidence>
<keyword evidence="5" id="KW-1185">Reference proteome</keyword>
<dbReference type="Pfam" id="PF00589">
    <property type="entry name" value="Phage_integrase"/>
    <property type="match status" value="1"/>
</dbReference>
<feature type="domain" description="Tyr recombinase" evidence="3">
    <location>
        <begin position="220"/>
        <end position="435"/>
    </location>
</feature>
<protein>
    <submittedName>
        <fullName evidence="4">Site-specific integrase</fullName>
    </submittedName>
</protein>
<gene>
    <name evidence="4" type="ORF">GCM10023307_22050</name>
</gene>
<dbReference type="SUPFAM" id="SSF56349">
    <property type="entry name" value="DNA breaking-rejoining enzymes"/>
    <property type="match status" value="1"/>
</dbReference>
<dbReference type="PROSITE" id="PS51898">
    <property type="entry name" value="TYR_RECOMBINASE"/>
    <property type="match status" value="1"/>
</dbReference>
<dbReference type="PANTHER" id="PTHR30349">
    <property type="entry name" value="PHAGE INTEGRASE-RELATED"/>
    <property type="match status" value="1"/>
</dbReference>
<dbReference type="InterPro" id="IPR050090">
    <property type="entry name" value="Tyrosine_recombinase_XerCD"/>
</dbReference>
<dbReference type="CDD" id="cd01184">
    <property type="entry name" value="INT_C_like_1"/>
    <property type="match status" value="1"/>
</dbReference>
<comment type="caution">
    <text evidence="4">The sequence shown here is derived from an EMBL/GenBank/DDBJ whole genome shotgun (WGS) entry which is preliminary data.</text>
</comment>
<organism evidence="4 5">
    <name type="scientific">Lysobacter hankyongensis</name>
    <dbReference type="NCBI Taxonomy" id="1176535"/>
    <lineage>
        <taxon>Bacteria</taxon>
        <taxon>Pseudomonadati</taxon>
        <taxon>Pseudomonadota</taxon>
        <taxon>Gammaproteobacteria</taxon>
        <taxon>Lysobacterales</taxon>
        <taxon>Lysobacteraceae</taxon>
        <taxon>Lysobacter</taxon>
    </lineage>
</organism>
<reference evidence="5" key="1">
    <citation type="journal article" date="2019" name="Int. J. Syst. Evol. Microbiol.">
        <title>The Global Catalogue of Microorganisms (GCM) 10K type strain sequencing project: providing services to taxonomists for standard genome sequencing and annotation.</title>
        <authorList>
            <consortium name="The Broad Institute Genomics Platform"/>
            <consortium name="The Broad Institute Genome Sequencing Center for Infectious Disease"/>
            <person name="Wu L."/>
            <person name="Ma J."/>
        </authorList>
    </citation>
    <scope>NUCLEOTIDE SEQUENCE [LARGE SCALE GENOMIC DNA]</scope>
    <source>
        <strain evidence="5">JCM 18204</strain>
    </source>
</reference>
<accession>A0ABP9BI14</accession>
<evidence type="ECO:0000313" key="4">
    <source>
        <dbReference type="EMBL" id="GAA4795791.1"/>
    </source>
</evidence>
<keyword evidence="1" id="KW-0229">DNA integration</keyword>
<evidence type="ECO:0000313" key="5">
    <source>
        <dbReference type="Proteomes" id="UP001499959"/>
    </source>
</evidence>
<evidence type="ECO:0000256" key="1">
    <source>
        <dbReference type="ARBA" id="ARBA00022908"/>
    </source>
</evidence>
<name>A0ABP9BI14_9GAMM</name>
<evidence type="ECO:0000259" key="3">
    <source>
        <dbReference type="PROSITE" id="PS51898"/>
    </source>
</evidence>
<dbReference type="Gene3D" id="1.10.443.10">
    <property type="entry name" value="Intergrase catalytic core"/>
    <property type="match status" value="1"/>
</dbReference>